<dbReference type="InterPro" id="IPR002860">
    <property type="entry name" value="BNR_rpt"/>
</dbReference>
<dbReference type="CDD" id="cd15482">
    <property type="entry name" value="Sialidase_non-viral"/>
    <property type="match status" value="1"/>
</dbReference>
<reference evidence="1" key="2">
    <citation type="submission" date="2021-04" db="EMBL/GenBank/DDBJ databases">
        <authorList>
            <person name="Gilroy R."/>
        </authorList>
    </citation>
    <scope>NUCLEOTIDE SEQUENCE</scope>
    <source>
        <strain evidence="1">CHK156-179</strain>
    </source>
</reference>
<accession>A0A9D2H183</accession>
<dbReference type="Proteomes" id="UP000824221">
    <property type="component" value="Unassembled WGS sequence"/>
</dbReference>
<dbReference type="Gene3D" id="2.120.10.10">
    <property type="match status" value="1"/>
</dbReference>
<proteinExistence type="predicted"/>
<dbReference type="PANTHER" id="PTHR38792">
    <property type="entry name" value="BNR/ASP-BOX REPEAT DOMAIN PROTEIN (AFU_ORTHOLOGUE AFUA_7G06430)-RELATED"/>
    <property type="match status" value="1"/>
</dbReference>
<dbReference type="SUPFAM" id="SSF50939">
    <property type="entry name" value="Sialidases"/>
    <property type="match status" value="1"/>
</dbReference>
<gene>
    <name evidence="1" type="ORF">H9797_04630</name>
</gene>
<dbReference type="PANTHER" id="PTHR38792:SF3">
    <property type="entry name" value="BNR_ASP-BOX REPEAT DOMAIN PROTEIN (AFU_ORTHOLOGUE AFUA_7G06430)-RELATED"/>
    <property type="match status" value="1"/>
</dbReference>
<reference evidence="1" key="1">
    <citation type="journal article" date="2021" name="PeerJ">
        <title>Extensive microbial diversity within the chicken gut microbiome revealed by metagenomics and culture.</title>
        <authorList>
            <person name="Gilroy R."/>
            <person name="Ravi A."/>
            <person name="Getino M."/>
            <person name="Pursley I."/>
            <person name="Horton D.L."/>
            <person name="Alikhan N.F."/>
            <person name="Baker D."/>
            <person name="Gharbi K."/>
            <person name="Hall N."/>
            <person name="Watson M."/>
            <person name="Adriaenssens E.M."/>
            <person name="Foster-Nyarko E."/>
            <person name="Jarju S."/>
            <person name="Secka A."/>
            <person name="Antonio M."/>
            <person name="Oren A."/>
            <person name="Chaudhuri R.R."/>
            <person name="La Ragione R."/>
            <person name="Hildebrand F."/>
            <person name="Pallen M.J."/>
        </authorList>
    </citation>
    <scope>NUCLEOTIDE SEQUENCE</scope>
    <source>
        <strain evidence="1">CHK156-179</strain>
    </source>
</reference>
<name>A0A9D2H183_9FIRM</name>
<keyword evidence="1" id="KW-0378">Hydrolase</keyword>
<evidence type="ECO:0000313" key="2">
    <source>
        <dbReference type="Proteomes" id="UP000824221"/>
    </source>
</evidence>
<dbReference type="InterPro" id="IPR036278">
    <property type="entry name" value="Sialidase_sf"/>
</dbReference>
<protein>
    <submittedName>
        <fullName evidence="1">Glycoside hydrolase</fullName>
    </submittedName>
</protein>
<dbReference type="Pfam" id="PF02012">
    <property type="entry name" value="BNR"/>
    <property type="match status" value="2"/>
</dbReference>
<dbReference type="AlphaFoldDB" id="A0A9D2H183"/>
<evidence type="ECO:0000313" key="1">
    <source>
        <dbReference type="EMBL" id="HJA02648.1"/>
    </source>
</evidence>
<comment type="caution">
    <text evidence="1">The sequence shown here is derived from an EMBL/GenBank/DDBJ whole genome shotgun (WGS) entry which is preliminary data.</text>
</comment>
<dbReference type="GO" id="GO:0016787">
    <property type="term" value="F:hydrolase activity"/>
    <property type="evidence" value="ECO:0007669"/>
    <property type="project" value="UniProtKB-KW"/>
</dbReference>
<sequence>MALKLNKEFFGVVMAPKKEEVYPGGGVLYPRVIELHHAGEENGTLLATFDHSTLKEPPVSPIYESTDGGKTWSHRSDMADTKNGWGIRFQPVLFELPKQCGDLPAGTLLFSGNSVPLDFHATELQLYISRDHGRTWEYRSSYAIGGPPIEQNFDELGPVWEPFIYLNKDGDITIVFTDERPHTDRRLNQTLAVISSKDGGKTWGEEKLVVAIPDGVHRPGMAIVTQLPNGKYFMCYEIVGEPDCDVHFKMSDDGMDFGDPASWGTRPETKEGKFVGSMPYCLWTKNGGPNGTIILSGKRDSGWLGLRDPGNFLVNYNLGEGPWAQVPMLVSYDSRIHQAGWSMGMAVIEDDTKLIQLAPTQMDPVLLQITYGLASMETTED</sequence>
<organism evidence="1 2">
    <name type="scientific">Candidatus Gallimonas gallistercoris</name>
    <dbReference type="NCBI Taxonomy" id="2838602"/>
    <lineage>
        <taxon>Bacteria</taxon>
        <taxon>Bacillati</taxon>
        <taxon>Bacillota</taxon>
        <taxon>Clostridia</taxon>
        <taxon>Candidatus Gallimonas</taxon>
    </lineage>
</organism>
<dbReference type="EMBL" id="DXAJ01000070">
    <property type="protein sequence ID" value="HJA02648.1"/>
    <property type="molecule type" value="Genomic_DNA"/>
</dbReference>